<dbReference type="Proteomes" id="UP000054826">
    <property type="component" value="Unassembled WGS sequence"/>
</dbReference>
<evidence type="ECO:0000313" key="6">
    <source>
        <dbReference type="Proteomes" id="UP000054805"/>
    </source>
</evidence>
<accession>A0A0V1IZR1</accession>
<gene>
    <name evidence="1" type="ORF">T4A_805</name>
    <name evidence="2" type="ORF">T4B_1193</name>
    <name evidence="3" type="ORF">T4C_11546</name>
    <name evidence="4" type="ORF">T4C_3849</name>
</gene>
<comment type="caution">
    <text evidence="3">The sequence shown here is derived from an EMBL/GenBank/DDBJ whole genome shotgun (WGS) entry which is preliminary data.</text>
</comment>
<dbReference type="Proteomes" id="UP000054805">
    <property type="component" value="Unassembled WGS sequence"/>
</dbReference>
<keyword evidence="6" id="KW-1185">Reference proteome</keyword>
<reference evidence="5 6" key="1">
    <citation type="submission" date="2015-01" db="EMBL/GenBank/DDBJ databases">
        <title>Evolution of Trichinella species and genotypes.</title>
        <authorList>
            <person name="Korhonen P.K."/>
            <person name="Edoardo P."/>
            <person name="Giuseppe L.R."/>
            <person name="Gasser R.B."/>
        </authorList>
    </citation>
    <scope>NUCLEOTIDE SEQUENCE [LARGE SCALE GENOMIC DNA]</scope>
    <source>
        <strain evidence="1">ISS13</strain>
        <strain evidence="3">ISS176</strain>
        <strain evidence="2">ISS588</strain>
    </source>
</reference>
<dbReference type="EMBL" id="JYDR01000010">
    <property type="protein sequence ID" value="KRY76727.1"/>
    <property type="molecule type" value="Genomic_DNA"/>
</dbReference>
<proteinExistence type="predicted"/>
<evidence type="ECO:0000313" key="3">
    <source>
        <dbReference type="EMBL" id="KRZ28227.1"/>
    </source>
</evidence>
<evidence type="ECO:0000313" key="4">
    <source>
        <dbReference type="EMBL" id="KRZ45141.1"/>
    </source>
</evidence>
<dbReference type="AlphaFoldDB" id="A0A0V1IZR1"/>
<evidence type="ECO:0000313" key="1">
    <source>
        <dbReference type="EMBL" id="KRY76727.1"/>
    </source>
</evidence>
<name>A0A0V1IZR1_TRIPS</name>
<protein>
    <submittedName>
        <fullName evidence="3">Uncharacterized protein</fullName>
    </submittedName>
</protein>
<dbReference type="Proteomes" id="UP000054632">
    <property type="component" value="Unassembled WGS sequence"/>
</dbReference>
<sequence length="93" mass="10447">MNQQMKKHHLSFYELLHLLIDEQGSSETLIQMVTSGHVTANNLRKCTAEYDGGARTMEQFLKAIAYDVPEPVNSNGKKVSVQNSLLISIDLKK</sequence>
<dbReference type="EMBL" id="JYDV01000156">
    <property type="protein sequence ID" value="KRZ28227.1"/>
    <property type="molecule type" value="Genomic_DNA"/>
</dbReference>
<dbReference type="EMBL" id="JYDS01000196">
    <property type="protein sequence ID" value="KRZ21709.1"/>
    <property type="molecule type" value="Genomic_DNA"/>
</dbReference>
<organism evidence="3 7">
    <name type="scientific">Trichinella pseudospiralis</name>
    <name type="common">Parasitic roundworm</name>
    <dbReference type="NCBI Taxonomy" id="6337"/>
    <lineage>
        <taxon>Eukaryota</taxon>
        <taxon>Metazoa</taxon>
        <taxon>Ecdysozoa</taxon>
        <taxon>Nematoda</taxon>
        <taxon>Enoplea</taxon>
        <taxon>Dorylaimia</taxon>
        <taxon>Trichinellida</taxon>
        <taxon>Trichinellidae</taxon>
        <taxon>Trichinella</taxon>
    </lineage>
</organism>
<evidence type="ECO:0000313" key="2">
    <source>
        <dbReference type="EMBL" id="KRZ21709.1"/>
    </source>
</evidence>
<evidence type="ECO:0000313" key="7">
    <source>
        <dbReference type="Proteomes" id="UP000054826"/>
    </source>
</evidence>
<dbReference type="EMBL" id="JYDV01000003">
    <property type="protein sequence ID" value="KRZ45141.1"/>
    <property type="molecule type" value="Genomic_DNA"/>
</dbReference>
<evidence type="ECO:0000313" key="5">
    <source>
        <dbReference type="Proteomes" id="UP000054632"/>
    </source>
</evidence>